<dbReference type="InterPro" id="IPR008144">
    <property type="entry name" value="Guanylate_kin-like_dom"/>
</dbReference>
<keyword evidence="2" id="KW-0418">Kinase</keyword>
<dbReference type="GO" id="GO:0016301">
    <property type="term" value="F:kinase activity"/>
    <property type="evidence" value="ECO:0007669"/>
    <property type="project" value="UniProtKB-KW"/>
</dbReference>
<keyword evidence="2" id="KW-0808">Transferase</keyword>
<dbReference type="AlphaFoldDB" id="A0A077K007"/>
<dbReference type="RefSeq" id="WP_032072277.1">
    <property type="nucleotide sequence ID" value="NC_025146.1"/>
</dbReference>
<dbReference type="InterPro" id="IPR027417">
    <property type="entry name" value="P-loop_NTPase"/>
</dbReference>
<dbReference type="PROSITE" id="PS50052">
    <property type="entry name" value="GUANYLATE_KINASE_2"/>
    <property type="match status" value="1"/>
</dbReference>
<geneLocation type="plasmid" evidence="2">
    <name>pCB111</name>
</geneLocation>
<accession>A0A077K007</accession>
<dbReference type="Gene3D" id="3.40.50.300">
    <property type="entry name" value="P-loop containing nucleotide triphosphate hydrolases"/>
    <property type="match status" value="1"/>
</dbReference>
<protein>
    <submittedName>
        <fullName evidence="2">Putative guanylate kinase</fullName>
    </submittedName>
</protein>
<keyword evidence="2" id="KW-0614">Plasmid</keyword>
<evidence type="ECO:0000313" key="2">
    <source>
        <dbReference type="EMBL" id="BAP25521.1"/>
    </source>
</evidence>
<name>A0A077K007_CLOBO</name>
<sequence length="197" mass="22825">MKDNNTDIIICLVGESGSGKSTIAELLEKEGYNYIKSYTTRKPRYKGERGHIFLDSINDRNDIDILDNGYYPKENVIAYTCYKDEHYYATKEQYKNKGTSIYIVEVKGVNELRSEIDDAEILVLYLKADEQIRKGRMIKRYIDVNGNTSNNYLIAEQKAQERIVHDKENFQIIPCDYVIDANMPISEVLKSIKTIIE</sequence>
<feature type="domain" description="Guanylate kinase-like" evidence="1">
    <location>
        <begin position="7"/>
        <end position="197"/>
    </location>
</feature>
<dbReference type="SUPFAM" id="SSF52540">
    <property type="entry name" value="P-loop containing nucleoside triphosphate hydrolases"/>
    <property type="match status" value="1"/>
</dbReference>
<dbReference type="EMBL" id="AB855771">
    <property type="protein sequence ID" value="BAP25521.1"/>
    <property type="molecule type" value="Genomic_DNA"/>
</dbReference>
<proteinExistence type="predicted"/>
<organism evidence="2">
    <name type="scientific">Clostridium botulinum</name>
    <dbReference type="NCBI Taxonomy" id="1491"/>
    <lineage>
        <taxon>Bacteria</taxon>
        <taxon>Bacillati</taxon>
        <taxon>Bacillota</taxon>
        <taxon>Clostridia</taxon>
        <taxon>Eubacteriales</taxon>
        <taxon>Clostridiaceae</taxon>
        <taxon>Clostridium</taxon>
    </lineage>
</organism>
<reference evidence="2" key="1">
    <citation type="submission" date="2013-09" db="EMBL/GenBank/DDBJ databases">
        <title>Analysis of type B2 neurotoxin-encoding plasmid in Clostridium botulinum.</title>
        <authorList>
            <person name="Hosomi K."/>
            <person name="Sakaguchi Y."/>
            <person name="Gotoh K."/>
            <person name="Nakamura K."/>
            <person name="Kohda T."/>
            <person name="Mukamoto M."/>
            <person name="Iida T."/>
            <person name="Kozaki S."/>
        </authorList>
    </citation>
    <scope>NUCLEOTIDE SEQUENCE</scope>
    <source>
        <strain evidence="2">111</strain>
        <plasmid evidence="2">pCB111</plasmid>
    </source>
</reference>
<evidence type="ECO:0000259" key="1">
    <source>
        <dbReference type="PROSITE" id="PS50052"/>
    </source>
</evidence>